<reference evidence="1" key="1">
    <citation type="submission" date="2021-03" db="EMBL/GenBank/DDBJ databases">
        <authorList>
            <consortium name="DOE Joint Genome Institute"/>
            <person name="Ahrendt S."/>
            <person name="Looney B.P."/>
            <person name="Miyauchi S."/>
            <person name="Morin E."/>
            <person name="Drula E."/>
            <person name="Courty P.E."/>
            <person name="Chicoki N."/>
            <person name="Fauchery L."/>
            <person name="Kohler A."/>
            <person name="Kuo A."/>
            <person name="Labutti K."/>
            <person name="Pangilinan J."/>
            <person name="Lipzen A."/>
            <person name="Riley R."/>
            <person name="Andreopoulos W."/>
            <person name="He G."/>
            <person name="Johnson J."/>
            <person name="Barry K.W."/>
            <person name="Grigoriev I.V."/>
            <person name="Nagy L."/>
            <person name="Hibbett D."/>
            <person name="Henrissat B."/>
            <person name="Matheny P.B."/>
            <person name="Labbe J."/>
            <person name="Martin F."/>
        </authorList>
    </citation>
    <scope>NUCLEOTIDE SEQUENCE</scope>
    <source>
        <strain evidence="1">HHB10654</strain>
    </source>
</reference>
<accession>A0ACB8SX26</accession>
<sequence length="272" mass="29937">MGLVPSTSSRMYVDLIYGKTSKYANWDPAKRIQIGDYGIVDRETGAFEPEGNIYTDPAIKGELAEADKVIDGDPIQTYYVSTGRATSRQGHLEPEVSLPGVVEASIKGEWDFGNERGAALIMSNPRISSLPAPLLQRLAALPVLKNKRIVTEMYTCPAFFMYLSGKKQDHLKIELRALAPIAAAAGVTAGGGVGVGWRKEYRDGVVQDAFHPEGKYSYFPLFNLKKLREPSSRRESPEPESVANLLWVDAPVPWDILDEDGNEFVDVVSDSE</sequence>
<gene>
    <name evidence="1" type="ORF">BV25DRAFT_957857</name>
</gene>
<protein>
    <submittedName>
        <fullName evidence="1">Uncharacterized protein</fullName>
    </submittedName>
</protein>
<evidence type="ECO:0000313" key="1">
    <source>
        <dbReference type="EMBL" id="KAI0060413.1"/>
    </source>
</evidence>
<reference evidence="1" key="2">
    <citation type="journal article" date="2022" name="New Phytol.">
        <title>Evolutionary transition to the ectomycorrhizal habit in the genomes of a hyperdiverse lineage of mushroom-forming fungi.</title>
        <authorList>
            <person name="Looney B."/>
            <person name="Miyauchi S."/>
            <person name="Morin E."/>
            <person name="Drula E."/>
            <person name="Courty P.E."/>
            <person name="Kohler A."/>
            <person name="Kuo A."/>
            <person name="LaButti K."/>
            <person name="Pangilinan J."/>
            <person name="Lipzen A."/>
            <person name="Riley R."/>
            <person name="Andreopoulos W."/>
            <person name="He G."/>
            <person name="Johnson J."/>
            <person name="Nolan M."/>
            <person name="Tritt A."/>
            <person name="Barry K.W."/>
            <person name="Grigoriev I.V."/>
            <person name="Nagy L.G."/>
            <person name="Hibbett D."/>
            <person name="Henrissat B."/>
            <person name="Matheny P.B."/>
            <person name="Labbe J."/>
            <person name="Martin F.M."/>
        </authorList>
    </citation>
    <scope>NUCLEOTIDE SEQUENCE</scope>
    <source>
        <strain evidence="1">HHB10654</strain>
    </source>
</reference>
<keyword evidence="2" id="KW-1185">Reference proteome</keyword>
<name>A0ACB8SX26_9AGAM</name>
<proteinExistence type="predicted"/>
<dbReference type="EMBL" id="MU277219">
    <property type="protein sequence ID" value="KAI0060413.1"/>
    <property type="molecule type" value="Genomic_DNA"/>
</dbReference>
<comment type="caution">
    <text evidence="1">The sequence shown here is derived from an EMBL/GenBank/DDBJ whole genome shotgun (WGS) entry which is preliminary data.</text>
</comment>
<dbReference type="Proteomes" id="UP000814140">
    <property type="component" value="Unassembled WGS sequence"/>
</dbReference>
<organism evidence="1 2">
    <name type="scientific">Artomyces pyxidatus</name>
    <dbReference type="NCBI Taxonomy" id="48021"/>
    <lineage>
        <taxon>Eukaryota</taxon>
        <taxon>Fungi</taxon>
        <taxon>Dikarya</taxon>
        <taxon>Basidiomycota</taxon>
        <taxon>Agaricomycotina</taxon>
        <taxon>Agaricomycetes</taxon>
        <taxon>Russulales</taxon>
        <taxon>Auriscalpiaceae</taxon>
        <taxon>Artomyces</taxon>
    </lineage>
</organism>
<evidence type="ECO:0000313" key="2">
    <source>
        <dbReference type="Proteomes" id="UP000814140"/>
    </source>
</evidence>